<evidence type="ECO:0000256" key="6">
    <source>
        <dbReference type="ARBA" id="ARBA00044144"/>
    </source>
</evidence>
<dbReference type="GO" id="GO:0005851">
    <property type="term" value="C:eukaryotic translation initiation factor 2B complex"/>
    <property type="evidence" value="ECO:0007669"/>
    <property type="project" value="TreeGrafter"/>
</dbReference>
<proteinExistence type="inferred from homology"/>
<dbReference type="InterPro" id="IPR051956">
    <property type="entry name" value="eIF2B_epsilon"/>
</dbReference>
<dbReference type="CDD" id="cd11558">
    <property type="entry name" value="W2_eIF2B_epsilon"/>
    <property type="match status" value="1"/>
</dbReference>
<feature type="region of interest" description="Disordered" evidence="9">
    <location>
        <begin position="765"/>
        <end position="788"/>
    </location>
</feature>
<dbReference type="GO" id="GO:0005085">
    <property type="term" value="F:guanyl-nucleotide exchange factor activity"/>
    <property type="evidence" value="ECO:0007669"/>
    <property type="project" value="InterPro"/>
</dbReference>
<dbReference type="InterPro" id="IPR044123">
    <property type="entry name" value="W2_eIF2B_epsilon"/>
</dbReference>
<gene>
    <name evidence="11" type="ORF">NliqN6_6092</name>
</gene>
<dbReference type="Proteomes" id="UP000620104">
    <property type="component" value="Unassembled WGS sequence"/>
</dbReference>
<evidence type="ECO:0000256" key="7">
    <source>
        <dbReference type="ARBA" id="ARBA00044345"/>
    </source>
</evidence>
<keyword evidence="3" id="KW-0963">Cytoplasm</keyword>
<comment type="subunit">
    <text evidence="8">Component of the translation initiation factor 2B (eIF2B) complex which is a heterodecamer of two sets of five different subunits: alpha, beta, gamma, delta and epsilon. Subunits alpha, beta and delta comprise a regulatory subcomplex and subunits epsilon and gamma comprise a catalytic subcomplex. Within the complex, the hexameric regulatory complex resides at the center, with the two heterodimeric catalytic subcomplexes bound on opposite sides.</text>
</comment>
<dbReference type="SUPFAM" id="SSF51161">
    <property type="entry name" value="Trimeric LpxA-like enzymes"/>
    <property type="match status" value="1"/>
</dbReference>
<feature type="compositionally biased region" description="Acidic residues" evidence="9">
    <location>
        <begin position="767"/>
        <end position="788"/>
    </location>
</feature>
<feature type="region of interest" description="Disordered" evidence="9">
    <location>
        <begin position="563"/>
        <end position="586"/>
    </location>
</feature>
<name>A0A8H3TYT0_9TREE</name>
<dbReference type="EMBL" id="BLZA01000049">
    <property type="protein sequence ID" value="GHJ89690.1"/>
    <property type="molecule type" value="Genomic_DNA"/>
</dbReference>
<evidence type="ECO:0000259" key="10">
    <source>
        <dbReference type="PROSITE" id="PS51363"/>
    </source>
</evidence>
<organism evidence="11 12">
    <name type="scientific">Naganishia liquefaciens</name>
    <dbReference type="NCBI Taxonomy" id="104408"/>
    <lineage>
        <taxon>Eukaryota</taxon>
        <taxon>Fungi</taxon>
        <taxon>Dikarya</taxon>
        <taxon>Basidiomycota</taxon>
        <taxon>Agaricomycotina</taxon>
        <taxon>Tremellomycetes</taxon>
        <taxon>Filobasidiales</taxon>
        <taxon>Filobasidiaceae</taxon>
        <taxon>Naganishia</taxon>
    </lineage>
</organism>
<feature type="compositionally biased region" description="Low complexity" evidence="9">
    <location>
        <begin position="571"/>
        <end position="586"/>
    </location>
</feature>
<dbReference type="PANTHER" id="PTHR45887">
    <property type="entry name" value="TRANSLATION INITIATION FACTOR EIF-2B SUBUNIT EPSILON"/>
    <property type="match status" value="1"/>
</dbReference>
<dbReference type="SUPFAM" id="SSF48371">
    <property type="entry name" value="ARM repeat"/>
    <property type="match status" value="1"/>
</dbReference>
<comment type="similarity">
    <text evidence="2">Belongs to the eIF-2B gamma/epsilon subunits family.</text>
</comment>
<evidence type="ECO:0000256" key="9">
    <source>
        <dbReference type="SAM" id="MobiDB-lite"/>
    </source>
</evidence>
<dbReference type="Gene3D" id="2.160.10.10">
    <property type="entry name" value="Hexapeptide repeat proteins"/>
    <property type="match status" value="1"/>
</dbReference>
<sequence length="788" mass="85721">MPPKKGTKHDQKSAAAANQDLDSAEQDPLQAVILADSFNRRFDVLCVDKPRCLLPMLGVPLLTWTLESLSLSNITEVIIFCTAHADAIREFVASSPYSKTLNVQCVSDSLSRSAGDALRKLDSMQIINPKIPFLLLHSPIVGNVDLSQLIRQHQALRAVDPNVIMSVGVGIGGRRHPESPIMVVNPKSSHLLQYTPRPILPHDSRFRLPASLILDSATPHSLALEIWSGPSTRSYAFPPAPTLDSPNQPTASSLASAGGYRDLGIDVCEADIPAQLTENFDWNDLRRHLVRGVLQADLLGKKIAVVKVTGKDDTAELAGTDAPKVSGIGMGKGRYVERVRDTRTYADITRDVLRRWVFPLVPDAGIVSKVEYELRRAGVYIAKDGVKLARTAQVQGPCLIGPKTSLASNTFIKNSTIGSNCQIHPHTRVSNSFVFENVKIGKSCTLETCIVGKGVVIEEGVVVGRGALLGDGVRIGKGTVIQPFARVGRTPFVKEDEDSDEEDETGKPGADAQKLEGATSVGYIWPADDMDETLSDDEDERELLDPYEHPDNKRLLQLGRDLDDDVSDTESTCSTLSRASSSEASSMSLASSTGIPVGVASAADFSVEAKLTLERNINENHSVSDTILELKTLMLSSNVGISGPGGGREAVVACLMGYIDVTKGAKEVKIKSEQVWTKWGGILAGLNAPPVDSILEVQRYCVHNAAYGPFFHFFLNALYTADVVESSHVIGWYRSEAARGRGEDADLEDDWKALWERGRMFVTAMMEAEESEDEDDDEEEDEDESEEE</sequence>
<evidence type="ECO:0000256" key="4">
    <source>
        <dbReference type="ARBA" id="ARBA00022540"/>
    </source>
</evidence>
<feature type="region of interest" description="Disordered" evidence="9">
    <location>
        <begin position="491"/>
        <end position="513"/>
    </location>
</feature>
<dbReference type="InterPro" id="IPR016024">
    <property type="entry name" value="ARM-type_fold"/>
</dbReference>
<dbReference type="Gene3D" id="1.25.40.180">
    <property type="match status" value="1"/>
</dbReference>
<dbReference type="Gene3D" id="3.90.550.10">
    <property type="entry name" value="Spore Coat Polysaccharide Biosynthesis Protein SpsA, Chain A"/>
    <property type="match status" value="1"/>
</dbReference>
<keyword evidence="5" id="KW-0648">Protein biosynthesis</keyword>
<dbReference type="GO" id="GO:0003743">
    <property type="term" value="F:translation initiation factor activity"/>
    <property type="evidence" value="ECO:0007669"/>
    <property type="project" value="TreeGrafter"/>
</dbReference>
<dbReference type="Pfam" id="PF25084">
    <property type="entry name" value="LbH_EIF2B"/>
    <property type="match status" value="1"/>
</dbReference>
<evidence type="ECO:0000256" key="8">
    <source>
        <dbReference type="ARBA" id="ARBA00046432"/>
    </source>
</evidence>
<evidence type="ECO:0000256" key="1">
    <source>
        <dbReference type="ARBA" id="ARBA00004514"/>
    </source>
</evidence>
<evidence type="ECO:0000256" key="2">
    <source>
        <dbReference type="ARBA" id="ARBA00007878"/>
    </source>
</evidence>
<dbReference type="AlphaFoldDB" id="A0A8H3TYT0"/>
<keyword evidence="4" id="KW-0396">Initiation factor</keyword>
<dbReference type="PROSITE" id="PS51363">
    <property type="entry name" value="W2"/>
    <property type="match status" value="1"/>
</dbReference>
<dbReference type="SUPFAM" id="SSF53448">
    <property type="entry name" value="Nucleotide-diphospho-sugar transferases"/>
    <property type="match status" value="1"/>
</dbReference>
<feature type="domain" description="W2" evidence="10">
    <location>
        <begin position="599"/>
        <end position="775"/>
    </location>
</feature>
<evidence type="ECO:0000256" key="5">
    <source>
        <dbReference type="ARBA" id="ARBA00022917"/>
    </source>
</evidence>
<dbReference type="OrthoDB" id="424572at2759"/>
<keyword evidence="12" id="KW-1185">Reference proteome</keyword>
<dbReference type="InterPro" id="IPR003307">
    <property type="entry name" value="W2_domain"/>
</dbReference>
<dbReference type="Pfam" id="PF02020">
    <property type="entry name" value="W2"/>
    <property type="match status" value="1"/>
</dbReference>
<evidence type="ECO:0000313" key="12">
    <source>
        <dbReference type="Proteomes" id="UP000620104"/>
    </source>
</evidence>
<reference evidence="11" key="1">
    <citation type="submission" date="2020-07" db="EMBL/GenBank/DDBJ databases">
        <title>Draft Genome Sequence of a Deep-Sea Yeast, Naganishia (Cryptococcus) liquefaciens strain N6.</title>
        <authorList>
            <person name="Han Y.W."/>
            <person name="Kajitani R."/>
            <person name="Morimoto H."/>
            <person name="Parhat M."/>
            <person name="Tsubouchi H."/>
            <person name="Bakenova O."/>
            <person name="Ogata M."/>
            <person name="Argunhan B."/>
            <person name="Aoki R."/>
            <person name="Kajiwara S."/>
            <person name="Itoh T."/>
            <person name="Iwasaki H."/>
        </authorList>
    </citation>
    <scope>NUCLEOTIDE SEQUENCE</scope>
    <source>
        <strain evidence="11">N6</strain>
    </source>
</reference>
<evidence type="ECO:0000313" key="11">
    <source>
        <dbReference type="EMBL" id="GHJ89690.1"/>
    </source>
</evidence>
<dbReference type="InterPro" id="IPR056764">
    <property type="entry name" value="LbH_EIF2B3/5"/>
</dbReference>
<comment type="subcellular location">
    <subcellularLocation>
        <location evidence="1">Cytoplasm</location>
        <location evidence="1">Cytosol</location>
    </subcellularLocation>
</comment>
<dbReference type="GO" id="GO:0031369">
    <property type="term" value="F:translation initiation factor binding"/>
    <property type="evidence" value="ECO:0007669"/>
    <property type="project" value="InterPro"/>
</dbReference>
<evidence type="ECO:0000256" key="3">
    <source>
        <dbReference type="ARBA" id="ARBA00022490"/>
    </source>
</evidence>
<protein>
    <recommendedName>
        <fullName evidence="6">Translation initiation factor eIF2B subunit epsilon</fullName>
    </recommendedName>
    <alternativeName>
        <fullName evidence="7">eIF2B GDP-GTP exchange factor subunit epsilon</fullName>
    </alternativeName>
</protein>
<dbReference type="InterPro" id="IPR029044">
    <property type="entry name" value="Nucleotide-diphossugar_trans"/>
</dbReference>
<accession>A0A8H3TYT0</accession>
<comment type="caution">
    <text evidence="11">The sequence shown here is derived from an EMBL/GenBank/DDBJ whole genome shotgun (WGS) entry which is preliminary data.</text>
</comment>
<feature type="compositionally biased region" description="Acidic residues" evidence="9">
    <location>
        <begin position="495"/>
        <end position="504"/>
    </location>
</feature>
<dbReference type="PANTHER" id="PTHR45887:SF1">
    <property type="entry name" value="TRANSLATION INITIATION FACTOR EIF-2B SUBUNIT EPSILON"/>
    <property type="match status" value="1"/>
</dbReference>
<dbReference type="InterPro" id="IPR011004">
    <property type="entry name" value="Trimer_LpxA-like_sf"/>
</dbReference>
<feature type="region of interest" description="Disordered" evidence="9">
    <location>
        <begin position="1"/>
        <end position="23"/>
    </location>
</feature>